<keyword evidence="4" id="KW-1185">Reference proteome</keyword>
<dbReference type="SUPFAM" id="SSF56112">
    <property type="entry name" value="Protein kinase-like (PK-like)"/>
    <property type="match status" value="1"/>
</dbReference>
<sequence length="218" mass="24405">MREQLASRHRTINDARRHCTVDDVVEAHRRGSGRRRSGEEPCGLEWMYGILRLCGCAAVARRRPSALSGRTASSGEQQHHHPSPLPLAHGTQEKNHEVIKMLGNQLQAFRQELDVLQLLWHPNVVQFICAVTQSSTIMIVMKFTRKESGFGIVSNNLDMDVDQSVHWDAILLVVIPAMQAADVISSRALRLAKNVNSDCLYFNLKNKLSASITINCSK</sequence>
<organism evidence="3 4">
    <name type="scientific">Eragrostis curvula</name>
    <name type="common">weeping love grass</name>
    <dbReference type="NCBI Taxonomy" id="38414"/>
    <lineage>
        <taxon>Eukaryota</taxon>
        <taxon>Viridiplantae</taxon>
        <taxon>Streptophyta</taxon>
        <taxon>Embryophyta</taxon>
        <taxon>Tracheophyta</taxon>
        <taxon>Spermatophyta</taxon>
        <taxon>Magnoliopsida</taxon>
        <taxon>Liliopsida</taxon>
        <taxon>Poales</taxon>
        <taxon>Poaceae</taxon>
        <taxon>PACMAD clade</taxon>
        <taxon>Chloridoideae</taxon>
        <taxon>Eragrostideae</taxon>
        <taxon>Eragrostidinae</taxon>
        <taxon>Eragrostis</taxon>
    </lineage>
</organism>
<dbReference type="Gramene" id="TVU46168">
    <property type="protein sequence ID" value="TVU46168"/>
    <property type="gene ID" value="EJB05_05687"/>
</dbReference>
<dbReference type="InterPro" id="IPR011009">
    <property type="entry name" value="Kinase-like_dom_sf"/>
</dbReference>
<dbReference type="InterPro" id="IPR001245">
    <property type="entry name" value="Ser-Thr/Tyr_kinase_cat_dom"/>
</dbReference>
<proteinExistence type="predicted"/>
<dbReference type="OrthoDB" id="1741559at2759"/>
<feature type="domain" description="Serine-threonine/tyrosine-protein kinase catalytic" evidence="2">
    <location>
        <begin position="92"/>
        <end position="146"/>
    </location>
</feature>
<dbReference type="EMBL" id="RWGY01000004">
    <property type="protein sequence ID" value="TVU46168.1"/>
    <property type="molecule type" value="Genomic_DNA"/>
</dbReference>
<protein>
    <recommendedName>
        <fullName evidence="2">Serine-threonine/tyrosine-protein kinase catalytic domain-containing protein</fullName>
    </recommendedName>
</protein>
<dbReference type="AlphaFoldDB" id="A0A5J9WDA8"/>
<evidence type="ECO:0000256" key="1">
    <source>
        <dbReference type="SAM" id="MobiDB-lite"/>
    </source>
</evidence>
<comment type="caution">
    <text evidence="3">The sequence shown here is derived from an EMBL/GenBank/DDBJ whole genome shotgun (WGS) entry which is preliminary data.</text>
</comment>
<feature type="non-terminal residue" evidence="3">
    <location>
        <position position="1"/>
    </location>
</feature>
<evidence type="ECO:0000313" key="3">
    <source>
        <dbReference type="EMBL" id="TVU46168.1"/>
    </source>
</evidence>
<dbReference type="Gene3D" id="3.30.200.20">
    <property type="entry name" value="Phosphorylase Kinase, domain 1"/>
    <property type="match status" value="1"/>
</dbReference>
<evidence type="ECO:0000313" key="4">
    <source>
        <dbReference type="Proteomes" id="UP000324897"/>
    </source>
</evidence>
<gene>
    <name evidence="3" type="ORF">EJB05_05687</name>
</gene>
<feature type="region of interest" description="Disordered" evidence="1">
    <location>
        <begin position="67"/>
        <end position="89"/>
    </location>
</feature>
<accession>A0A5J9WDA8</accession>
<name>A0A5J9WDA8_9POAL</name>
<dbReference type="GO" id="GO:0004672">
    <property type="term" value="F:protein kinase activity"/>
    <property type="evidence" value="ECO:0007669"/>
    <property type="project" value="InterPro"/>
</dbReference>
<reference evidence="3 4" key="1">
    <citation type="journal article" date="2019" name="Sci. Rep.">
        <title>A high-quality genome of Eragrostis curvula grass provides insights into Poaceae evolution and supports new strategies to enhance forage quality.</title>
        <authorList>
            <person name="Carballo J."/>
            <person name="Santos B.A.C.M."/>
            <person name="Zappacosta D."/>
            <person name="Garbus I."/>
            <person name="Selva J.P."/>
            <person name="Gallo C.A."/>
            <person name="Diaz A."/>
            <person name="Albertini E."/>
            <person name="Caccamo M."/>
            <person name="Echenique V."/>
        </authorList>
    </citation>
    <scope>NUCLEOTIDE SEQUENCE [LARGE SCALE GENOMIC DNA]</scope>
    <source>
        <strain evidence="4">cv. Victoria</strain>
        <tissue evidence="3">Leaf</tissue>
    </source>
</reference>
<dbReference type="Proteomes" id="UP000324897">
    <property type="component" value="Chromosome 5"/>
</dbReference>
<evidence type="ECO:0000259" key="2">
    <source>
        <dbReference type="Pfam" id="PF07714"/>
    </source>
</evidence>
<dbReference type="Pfam" id="PF07714">
    <property type="entry name" value="PK_Tyr_Ser-Thr"/>
    <property type="match status" value="1"/>
</dbReference>